<dbReference type="InterPro" id="IPR018391">
    <property type="entry name" value="PQQ_b-propeller_rpt"/>
</dbReference>
<evidence type="ECO:0000313" key="3">
    <source>
        <dbReference type="EMBL" id="SFL00253.1"/>
    </source>
</evidence>
<dbReference type="STRING" id="553466.SAMN04487950_1868"/>
<evidence type="ECO:0000259" key="2">
    <source>
        <dbReference type="Pfam" id="PF13360"/>
    </source>
</evidence>
<reference evidence="4" key="1">
    <citation type="submission" date="2016-10" db="EMBL/GenBank/DDBJ databases">
        <authorList>
            <person name="Varghese N."/>
            <person name="Submissions S."/>
        </authorList>
    </citation>
    <scope>NUCLEOTIDE SEQUENCE [LARGE SCALE GENOMIC DNA]</scope>
    <source>
        <strain evidence="4">CGMCC 1.7738</strain>
    </source>
</reference>
<sequence>MQKKFVRREVLRLVAGGGAVALAGCLGGSDEGTTDDVVTQSPASTGDDATETATATPTATTETATPEPSPSATAWAQAYGDAANTGFAAEGNATTGVVRWTAKLDGRLQAPPVVFGDRLFAVSGKTLAAHTRRDGSEQWTRTFGATLEHAAACTDETLLVAADRLYALEPATGKTRWESVVGDGPRTDLTVHDGVVYFGAADSKVYGLRVADGEQVARSALFPHGGVQTPAVDDSGVVVTASDEVTGLNKRGAQQWDHETESTVNAPPTIAGDVVYAGTSDGDLRCLDRSTGSKRWSVSFESSILTPPSVSDEGVFVVAGQTLHCVDPESGDVRWSQRVDDATLTGPSHAPGVVYVGSAGHRVFAFDTEDGAKLWAKKTGHPVVVAPTLVGDSLYAGTSDGTLYAFE</sequence>
<feature type="compositionally biased region" description="Low complexity" evidence="1">
    <location>
        <begin position="51"/>
        <end position="73"/>
    </location>
</feature>
<dbReference type="Pfam" id="PF13360">
    <property type="entry name" value="PQQ_2"/>
    <property type="match status" value="2"/>
</dbReference>
<name>A0A1I4E4R3_9EURY</name>
<dbReference type="InterPro" id="IPR015943">
    <property type="entry name" value="WD40/YVTN_repeat-like_dom_sf"/>
</dbReference>
<dbReference type="SMART" id="SM00564">
    <property type="entry name" value="PQQ"/>
    <property type="match status" value="7"/>
</dbReference>
<evidence type="ECO:0000256" key="1">
    <source>
        <dbReference type="SAM" id="MobiDB-lite"/>
    </source>
</evidence>
<dbReference type="PROSITE" id="PS51257">
    <property type="entry name" value="PROKAR_LIPOPROTEIN"/>
    <property type="match status" value="1"/>
</dbReference>
<dbReference type="InterPro" id="IPR002372">
    <property type="entry name" value="PQQ_rpt_dom"/>
</dbReference>
<dbReference type="AlphaFoldDB" id="A0A1I4E4R3"/>
<feature type="region of interest" description="Disordered" evidence="1">
    <location>
        <begin position="30"/>
        <end position="73"/>
    </location>
</feature>
<feature type="domain" description="Pyrrolo-quinoline quinone repeat" evidence="2">
    <location>
        <begin position="125"/>
        <end position="215"/>
    </location>
</feature>
<feature type="domain" description="Pyrrolo-quinoline quinone repeat" evidence="2">
    <location>
        <begin position="281"/>
        <end position="406"/>
    </location>
</feature>
<dbReference type="PANTHER" id="PTHR34512:SF30">
    <property type="entry name" value="OUTER MEMBRANE PROTEIN ASSEMBLY FACTOR BAMB"/>
    <property type="match status" value="1"/>
</dbReference>
<dbReference type="PANTHER" id="PTHR34512">
    <property type="entry name" value="CELL SURFACE PROTEIN"/>
    <property type="match status" value="1"/>
</dbReference>
<gene>
    <name evidence="3" type="ORF">SAMN04487950_1868</name>
</gene>
<dbReference type="RefSeq" id="WP_089868725.1">
    <property type="nucleotide sequence ID" value="NZ_FOTC01000002.1"/>
</dbReference>
<protein>
    <submittedName>
        <fullName evidence="3">Outer membrane protein assembly factor BamB, contains PQQ-like beta-propeller repeat</fullName>
    </submittedName>
</protein>
<dbReference type="InterPro" id="IPR011047">
    <property type="entry name" value="Quinoprotein_ADH-like_sf"/>
</dbReference>
<organism evidence="3 4">
    <name type="scientific">Halogranum rubrum</name>
    <dbReference type="NCBI Taxonomy" id="553466"/>
    <lineage>
        <taxon>Archaea</taxon>
        <taxon>Methanobacteriati</taxon>
        <taxon>Methanobacteriota</taxon>
        <taxon>Stenosarchaea group</taxon>
        <taxon>Halobacteria</taxon>
        <taxon>Halobacteriales</taxon>
        <taxon>Haloferacaceae</taxon>
    </lineage>
</organism>
<dbReference type="Gene3D" id="2.130.10.10">
    <property type="entry name" value="YVTN repeat-like/Quinoprotein amine dehydrogenase"/>
    <property type="match status" value="2"/>
</dbReference>
<keyword evidence="4" id="KW-1185">Reference proteome</keyword>
<dbReference type="EMBL" id="FOTC01000002">
    <property type="protein sequence ID" value="SFL00253.1"/>
    <property type="molecule type" value="Genomic_DNA"/>
</dbReference>
<evidence type="ECO:0000313" key="4">
    <source>
        <dbReference type="Proteomes" id="UP000199607"/>
    </source>
</evidence>
<accession>A0A1I4E4R3</accession>
<dbReference type="Proteomes" id="UP000199607">
    <property type="component" value="Unassembled WGS sequence"/>
</dbReference>
<proteinExistence type="predicted"/>
<dbReference type="SUPFAM" id="SSF50998">
    <property type="entry name" value="Quinoprotein alcohol dehydrogenase-like"/>
    <property type="match status" value="2"/>
</dbReference>